<keyword evidence="2" id="KW-0418">Kinase</keyword>
<dbReference type="Pfam" id="PF00027">
    <property type="entry name" value="cNMP_binding"/>
    <property type="match status" value="1"/>
</dbReference>
<evidence type="ECO:0000313" key="3">
    <source>
        <dbReference type="Proteomes" id="UP000198440"/>
    </source>
</evidence>
<dbReference type="RefSeq" id="WP_170940966.1">
    <property type="nucleotide sequence ID" value="NZ_FZON01000003.1"/>
</dbReference>
<name>A0A239BH87_9RHOB</name>
<accession>A0A239BH87</accession>
<dbReference type="InterPro" id="IPR000595">
    <property type="entry name" value="cNMP-bd_dom"/>
</dbReference>
<reference evidence="2 3" key="1">
    <citation type="submission" date="2017-06" db="EMBL/GenBank/DDBJ databases">
        <authorList>
            <person name="Kim H.J."/>
            <person name="Triplett B.A."/>
        </authorList>
    </citation>
    <scope>NUCLEOTIDE SEQUENCE [LARGE SCALE GENOMIC DNA]</scope>
    <source>
        <strain evidence="2 3">DSM 11445</strain>
    </source>
</reference>
<dbReference type="InterPro" id="IPR014710">
    <property type="entry name" value="RmlC-like_jellyroll"/>
</dbReference>
<dbReference type="SUPFAM" id="SSF51206">
    <property type="entry name" value="cAMP-binding domain-like"/>
    <property type="match status" value="1"/>
</dbReference>
<dbReference type="InterPro" id="IPR050397">
    <property type="entry name" value="Env_Response_Regulators"/>
</dbReference>
<dbReference type="InterPro" id="IPR018490">
    <property type="entry name" value="cNMP-bd_dom_sf"/>
</dbReference>
<dbReference type="PANTHER" id="PTHR24567">
    <property type="entry name" value="CRP FAMILY TRANSCRIPTIONAL REGULATORY PROTEIN"/>
    <property type="match status" value="1"/>
</dbReference>
<dbReference type="GO" id="GO:0016301">
    <property type="term" value="F:kinase activity"/>
    <property type="evidence" value="ECO:0007669"/>
    <property type="project" value="UniProtKB-KW"/>
</dbReference>
<keyword evidence="2" id="KW-0808">Transferase</keyword>
<dbReference type="EMBL" id="FZON01000003">
    <property type="protein sequence ID" value="SNS06771.1"/>
    <property type="molecule type" value="Genomic_DNA"/>
</dbReference>
<protein>
    <submittedName>
        <fullName evidence="2">cAMP-binding domain of CRP or a regulatory subunit of cAMP-dependent protein kinases</fullName>
    </submittedName>
</protein>
<dbReference type="PROSITE" id="PS50042">
    <property type="entry name" value="CNMP_BINDING_3"/>
    <property type="match status" value="1"/>
</dbReference>
<dbReference type="PANTHER" id="PTHR24567:SF74">
    <property type="entry name" value="HTH-TYPE TRANSCRIPTIONAL REGULATOR ARCR"/>
    <property type="match status" value="1"/>
</dbReference>
<dbReference type="SMART" id="SM00100">
    <property type="entry name" value="cNMP"/>
    <property type="match status" value="1"/>
</dbReference>
<feature type="domain" description="Cyclic nucleotide-binding" evidence="1">
    <location>
        <begin position="17"/>
        <end position="117"/>
    </location>
</feature>
<dbReference type="CDD" id="cd00038">
    <property type="entry name" value="CAP_ED"/>
    <property type="match status" value="1"/>
</dbReference>
<gene>
    <name evidence="2" type="ORF">SAMN04488078_100395</name>
</gene>
<evidence type="ECO:0000259" key="1">
    <source>
        <dbReference type="PROSITE" id="PS50042"/>
    </source>
</evidence>
<dbReference type="Gene3D" id="2.60.120.10">
    <property type="entry name" value="Jelly Rolls"/>
    <property type="match status" value="1"/>
</dbReference>
<sequence>MTDDPFTHIPESGLRPFAIAAGQLLFRRDDPPRELFRVDAGRVALQRVTEDGQRVTIAQAGPGETLAEASLFADNYHCDAIALTDVGGVAVDKAVMRRHLRSDADFAEALVRRLALHLRNERQRAEIMSIRSARERTFAALACFGQSGTITAFAASIGLTQEACSRALAGLVSEGRVVRLGRGRYACRGVTTR</sequence>
<evidence type="ECO:0000313" key="2">
    <source>
        <dbReference type="EMBL" id="SNS06771.1"/>
    </source>
</evidence>
<dbReference type="AlphaFoldDB" id="A0A239BH87"/>
<dbReference type="Proteomes" id="UP000198440">
    <property type="component" value="Unassembled WGS sequence"/>
</dbReference>
<dbReference type="GO" id="GO:0003700">
    <property type="term" value="F:DNA-binding transcription factor activity"/>
    <property type="evidence" value="ECO:0007669"/>
    <property type="project" value="TreeGrafter"/>
</dbReference>
<dbReference type="GO" id="GO:0005829">
    <property type="term" value="C:cytosol"/>
    <property type="evidence" value="ECO:0007669"/>
    <property type="project" value="TreeGrafter"/>
</dbReference>
<proteinExistence type="predicted"/>
<organism evidence="2 3">
    <name type="scientific">Antarctobacter heliothermus</name>
    <dbReference type="NCBI Taxonomy" id="74033"/>
    <lineage>
        <taxon>Bacteria</taxon>
        <taxon>Pseudomonadati</taxon>
        <taxon>Pseudomonadota</taxon>
        <taxon>Alphaproteobacteria</taxon>
        <taxon>Rhodobacterales</taxon>
        <taxon>Roseobacteraceae</taxon>
        <taxon>Antarctobacter</taxon>
    </lineage>
</organism>